<comment type="caution">
    <text evidence="2">The sequence shown here is derived from an EMBL/GenBank/DDBJ whole genome shotgun (WGS) entry which is preliminary data.</text>
</comment>
<evidence type="ECO:0000313" key="2">
    <source>
        <dbReference type="EMBL" id="TQN00327.1"/>
    </source>
</evidence>
<evidence type="ECO:0000256" key="1">
    <source>
        <dbReference type="SAM" id="MobiDB-lite"/>
    </source>
</evidence>
<dbReference type="OrthoDB" id="2579959at2"/>
<name>A0A4Y3UJ56_9MICO</name>
<dbReference type="Proteomes" id="UP000319804">
    <property type="component" value="Unassembled WGS sequence"/>
</dbReference>
<sequence>MPSPRSTGGRRTPRGPHAPRVTAPDLPARFDGDADLAPRADLIGVRLRATGDVVSDAHGRIAESRLDEASVTRLDLTGATLVDVAITGVRAAELVCRGGAWLEPRQAELHAVAFAEALGIGVTG</sequence>
<gene>
    <name evidence="2" type="ORF">FHX68_0405</name>
</gene>
<dbReference type="AlphaFoldDB" id="A0A4Y3UJ56"/>
<dbReference type="RefSeq" id="WP_141379983.1">
    <property type="nucleotide sequence ID" value="NZ_BJNA01000013.1"/>
</dbReference>
<dbReference type="EMBL" id="VFPS01000001">
    <property type="protein sequence ID" value="TQN00327.1"/>
    <property type="molecule type" value="Genomic_DNA"/>
</dbReference>
<reference evidence="2 3" key="1">
    <citation type="submission" date="2019-06" db="EMBL/GenBank/DDBJ databases">
        <title>Sequencing the genomes of 1000 actinobacteria strains.</title>
        <authorList>
            <person name="Klenk H.-P."/>
        </authorList>
    </citation>
    <scope>NUCLEOTIDE SEQUENCE [LARGE SCALE GENOMIC DNA]</scope>
    <source>
        <strain evidence="2 3">DSM 20427</strain>
    </source>
</reference>
<protein>
    <recommendedName>
        <fullName evidence="4">Pentapeptide repeat protein</fullName>
    </recommendedName>
</protein>
<evidence type="ECO:0008006" key="4">
    <source>
        <dbReference type="Google" id="ProtNLM"/>
    </source>
</evidence>
<feature type="region of interest" description="Disordered" evidence="1">
    <location>
        <begin position="1"/>
        <end position="29"/>
    </location>
</feature>
<evidence type="ECO:0000313" key="3">
    <source>
        <dbReference type="Proteomes" id="UP000319804"/>
    </source>
</evidence>
<proteinExistence type="predicted"/>
<organism evidence="2 3">
    <name type="scientific">Microbacterium lacticum</name>
    <dbReference type="NCBI Taxonomy" id="33885"/>
    <lineage>
        <taxon>Bacteria</taxon>
        <taxon>Bacillati</taxon>
        <taxon>Actinomycetota</taxon>
        <taxon>Actinomycetes</taxon>
        <taxon>Micrococcales</taxon>
        <taxon>Microbacteriaceae</taxon>
        <taxon>Microbacterium</taxon>
    </lineage>
</organism>
<feature type="compositionally biased region" description="Low complexity" evidence="1">
    <location>
        <begin position="1"/>
        <end position="10"/>
    </location>
</feature>
<keyword evidence="3" id="KW-1185">Reference proteome</keyword>
<accession>A0A4Y3UJ56</accession>